<feature type="region of interest" description="Disordered" evidence="1">
    <location>
        <begin position="1"/>
        <end position="50"/>
    </location>
</feature>
<name>W9RWF9_9ROSA</name>
<dbReference type="Proteomes" id="UP000030645">
    <property type="component" value="Unassembled WGS sequence"/>
</dbReference>
<sequence>MVKCRTVRIKPKFSRSLQQPQGTPGRAPRDPEETPGHPRDTLRSSAGVRASTAVGCQTLAEKEDGFSRLAPELPTAVRCQTLAEKEDRERSEAEEEEERARDRERNAKSEKEGEEVEELKK</sequence>
<dbReference type="AlphaFoldDB" id="W9RWF9"/>
<feature type="compositionally biased region" description="Acidic residues" evidence="1">
    <location>
        <begin position="112"/>
        <end position="121"/>
    </location>
</feature>
<feature type="compositionally biased region" description="Basic residues" evidence="1">
    <location>
        <begin position="1"/>
        <end position="13"/>
    </location>
</feature>
<keyword evidence="3" id="KW-1185">Reference proteome</keyword>
<feature type="compositionally biased region" description="Basic and acidic residues" evidence="1">
    <location>
        <begin position="27"/>
        <end position="42"/>
    </location>
</feature>
<gene>
    <name evidence="2" type="ORF">L484_009447</name>
</gene>
<proteinExistence type="predicted"/>
<protein>
    <submittedName>
        <fullName evidence="2">Uncharacterized protein</fullName>
    </submittedName>
</protein>
<evidence type="ECO:0000313" key="2">
    <source>
        <dbReference type="EMBL" id="EXC14793.1"/>
    </source>
</evidence>
<feature type="region of interest" description="Disordered" evidence="1">
    <location>
        <begin position="78"/>
        <end position="121"/>
    </location>
</feature>
<organism evidence="2 3">
    <name type="scientific">Morus notabilis</name>
    <dbReference type="NCBI Taxonomy" id="981085"/>
    <lineage>
        <taxon>Eukaryota</taxon>
        <taxon>Viridiplantae</taxon>
        <taxon>Streptophyta</taxon>
        <taxon>Embryophyta</taxon>
        <taxon>Tracheophyta</taxon>
        <taxon>Spermatophyta</taxon>
        <taxon>Magnoliopsida</taxon>
        <taxon>eudicotyledons</taxon>
        <taxon>Gunneridae</taxon>
        <taxon>Pentapetalae</taxon>
        <taxon>rosids</taxon>
        <taxon>fabids</taxon>
        <taxon>Rosales</taxon>
        <taxon>Moraceae</taxon>
        <taxon>Moreae</taxon>
        <taxon>Morus</taxon>
    </lineage>
</organism>
<accession>W9RWF9</accession>
<feature type="compositionally biased region" description="Basic and acidic residues" evidence="1">
    <location>
        <begin position="98"/>
        <end position="111"/>
    </location>
</feature>
<reference evidence="3" key="1">
    <citation type="submission" date="2013-01" db="EMBL/GenBank/DDBJ databases">
        <title>Draft Genome Sequence of a Mulberry Tree, Morus notabilis C.K. Schneid.</title>
        <authorList>
            <person name="He N."/>
            <person name="Zhao S."/>
        </authorList>
    </citation>
    <scope>NUCLEOTIDE SEQUENCE</scope>
</reference>
<dbReference type="EMBL" id="KE345769">
    <property type="protein sequence ID" value="EXC14793.1"/>
    <property type="molecule type" value="Genomic_DNA"/>
</dbReference>
<evidence type="ECO:0000313" key="3">
    <source>
        <dbReference type="Proteomes" id="UP000030645"/>
    </source>
</evidence>
<evidence type="ECO:0000256" key="1">
    <source>
        <dbReference type="SAM" id="MobiDB-lite"/>
    </source>
</evidence>